<dbReference type="GO" id="GO:0006272">
    <property type="term" value="P:leading strand elongation"/>
    <property type="evidence" value="ECO:0007669"/>
    <property type="project" value="TreeGrafter"/>
</dbReference>
<dbReference type="GO" id="GO:0005658">
    <property type="term" value="C:alpha DNA polymerase:primase complex"/>
    <property type="evidence" value="ECO:0007669"/>
    <property type="project" value="TreeGrafter"/>
</dbReference>
<feature type="non-terminal residue" evidence="1">
    <location>
        <position position="173"/>
    </location>
</feature>
<reference evidence="2" key="1">
    <citation type="journal article" date="2018" name="Nat. Microbiol.">
        <title>Leveraging single-cell genomics to expand the fungal tree of life.</title>
        <authorList>
            <person name="Ahrendt S.R."/>
            <person name="Quandt C.A."/>
            <person name="Ciobanu D."/>
            <person name="Clum A."/>
            <person name="Salamov A."/>
            <person name="Andreopoulos B."/>
            <person name="Cheng J.F."/>
            <person name="Woyke T."/>
            <person name="Pelin A."/>
            <person name="Henrissat B."/>
            <person name="Reynolds N.K."/>
            <person name="Benny G.L."/>
            <person name="Smith M.E."/>
            <person name="James T.Y."/>
            <person name="Grigoriev I.V."/>
        </authorList>
    </citation>
    <scope>NUCLEOTIDE SEQUENCE [LARGE SCALE GENOMIC DNA]</scope>
    <source>
        <strain evidence="2">ATCC 52028</strain>
    </source>
</reference>
<dbReference type="InterPro" id="IPR012337">
    <property type="entry name" value="RNaseH-like_sf"/>
</dbReference>
<gene>
    <name evidence="1" type="ORF">CAUPRSCDRAFT_9402</name>
</gene>
<proteinExistence type="predicted"/>
<dbReference type="PANTHER" id="PTHR45861:SF1">
    <property type="entry name" value="DNA POLYMERASE ALPHA CATALYTIC SUBUNIT"/>
    <property type="match status" value="1"/>
</dbReference>
<accession>A0A4P9WPX1</accession>
<dbReference type="GO" id="GO:0003887">
    <property type="term" value="F:DNA-directed DNA polymerase activity"/>
    <property type="evidence" value="ECO:0007669"/>
    <property type="project" value="TreeGrafter"/>
</dbReference>
<dbReference type="SUPFAM" id="SSF53098">
    <property type="entry name" value="Ribonuclease H-like"/>
    <property type="match status" value="1"/>
</dbReference>
<dbReference type="GO" id="GO:0003688">
    <property type="term" value="F:DNA replication origin binding"/>
    <property type="evidence" value="ECO:0007669"/>
    <property type="project" value="TreeGrafter"/>
</dbReference>
<sequence>MAEHVFESDGALYFYWLDLIEVASVLYMFGKVWSRESQSYASCCLQIKGMQRNVFLLFRDKLQPATTADAATDEDEQPQEAVTMAHVFSEFNQLRKPHKIGEFKSKVVDRKYAFETAGIPAQGQYLKVVYPFTDPALPMDLQGKSFSHAFGTTTSAVELFLRKRRLMGPQWLK</sequence>
<protein>
    <submittedName>
        <fullName evidence="1">Uncharacterized protein</fullName>
    </submittedName>
</protein>
<evidence type="ECO:0000313" key="2">
    <source>
        <dbReference type="Proteomes" id="UP000268535"/>
    </source>
</evidence>
<dbReference type="Gene3D" id="2.40.50.730">
    <property type="match status" value="1"/>
</dbReference>
<dbReference type="PANTHER" id="PTHR45861">
    <property type="entry name" value="DNA POLYMERASE ALPHA CATALYTIC SUBUNIT"/>
    <property type="match status" value="1"/>
</dbReference>
<name>A0A4P9WPX1_9FUNG</name>
<dbReference type="GO" id="GO:0006273">
    <property type="term" value="P:lagging strand elongation"/>
    <property type="evidence" value="ECO:0007669"/>
    <property type="project" value="TreeGrafter"/>
</dbReference>
<dbReference type="FunFam" id="3.30.70.2820:FF:000001">
    <property type="entry name" value="DNA polymerase"/>
    <property type="match status" value="1"/>
</dbReference>
<dbReference type="GO" id="GO:1902975">
    <property type="term" value="P:mitotic DNA replication initiation"/>
    <property type="evidence" value="ECO:0007669"/>
    <property type="project" value="TreeGrafter"/>
</dbReference>
<dbReference type="Proteomes" id="UP000268535">
    <property type="component" value="Unassembled WGS sequence"/>
</dbReference>
<dbReference type="GO" id="GO:0003697">
    <property type="term" value="F:single-stranded DNA binding"/>
    <property type="evidence" value="ECO:0007669"/>
    <property type="project" value="TreeGrafter"/>
</dbReference>
<dbReference type="EMBL" id="ML013237">
    <property type="protein sequence ID" value="RKO95074.1"/>
    <property type="molecule type" value="Genomic_DNA"/>
</dbReference>
<dbReference type="Gene3D" id="3.30.70.2820">
    <property type="match status" value="1"/>
</dbReference>
<organism evidence="1 2">
    <name type="scientific">Caulochytrium protostelioides</name>
    <dbReference type="NCBI Taxonomy" id="1555241"/>
    <lineage>
        <taxon>Eukaryota</taxon>
        <taxon>Fungi</taxon>
        <taxon>Fungi incertae sedis</taxon>
        <taxon>Chytridiomycota</taxon>
        <taxon>Chytridiomycota incertae sedis</taxon>
        <taxon>Chytridiomycetes</taxon>
        <taxon>Caulochytriales</taxon>
        <taxon>Caulochytriaceae</taxon>
        <taxon>Caulochytrium</taxon>
    </lineage>
</organism>
<dbReference type="AlphaFoldDB" id="A0A4P9WPX1"/>
<dbReference type="GO" id="GO:0003682">
    <property type="term" value="F:chromatin binding"/>
    <property type="evidence" value="ECO:0007669"/>
    <property type="project" value="TreeGrafter"/>
</dbReference>
<evidence type="ECO:0000313" key="1">
    <source>
        <dbReference type="EMBL" id="RKO95074.1"/>
    </source>
</evidence>